<feature type="region of interest" description="Disordered" evidence="7">
    <location>
        <begin position="387"/>
        <end position="424"/>
    </location>
</feature>
<evidence type="ECO:0000256" key="4">
    <source>
        <dbReference type="ARBA" id="ARBA00022741"/>
    </source>
</evidence>
<dbReference type="GO" id="GO:0005524">
    <property type="term" value="F:ATP binding"/>
    <property type="evidence" value="ECO:0007669"/>
    <property type="project" value="UniProtKB-KW"/>
</dbReference>
<dbReference type="InterPro" id="IPR008271">
    <property type="entry name" value="Ser/Thr_kinase_AS"/>
</dbReference>
<evidence type="ECO:0000256" key="1">
    <source>
        <dbReference type="ARBA" id="ARBA00012513"/>
    </source>
</evidence>
<dbReference type="Gene3D" id="1.10.510.10">
    <property type="entry name" value="Transferase(Phosphotransferase) domain 1"/>
    <property type="match status" value="1"/>
</dbReference>
<dbReference type="EC" id="2.7.11.1" evidence="1"/>
<name>A0A199V878_ANACO</name>
<dbReference type="PANTHER" id="PTHR44167">
    <property type="entry name" value="OVARIAN-SPECIFIC SERINE/THREONINE-PROTEIN KINASE LOK-RELATED"/>
    <property type="match status" value="1"/>
</dbReference>
<keyword evidence="6" id="KW-0067">ATP-binding</keyword>
<accession>A0A199V878</accession>
<keyword evidence="2" id="KW-0723">Serine/threonine-protein kinase</keyword>
<dbReference type="Pfam" id="PF00069">
    <property type="entry name" value="Pkinase"/>
    <property type="match status" value="2"/>
</dbReference>
<dbReference type="Proteomes" id="UP000092600">
    <property type="component" value="Unassembled WGS sequence"/>
</dbReference>
<dbReference type="SMART" id="SM00220">
    <property type="entry name" value="S_TKc"/>
    <property type="match status" value="1"/>
</dbReference>
<evidence type="ECO:0000313" key="10">
    <source>
        <dbReference type="Proteomes" id="UP000092600"/>
    </source>
</evidence>
<dbReference type="InterPro" id="IPR000719">
    <property type="entry name" value="Prot_kinase_dom"/>
</dbReference>
<evidence type="ECO:0000256" key="6">
    <source>
        <dbReference type="ARBA" id="ARBA00022840"/>
    </source>
</evidence>
<dbReference type="PROSITE" id="PS50011">
    <property type="entry name" value="PROTEIN_KINASE_DOM"/>
    <property type="match status" value="1"/>
</dbReference>
<dbReference type="FunFam" id="1.10.510.10:FF:001893">
    <property type="entry name" value="Probable serine/threonine-protein kinase DDB_G0291918"/>
    <property type="match status" value="1"/>
</dbReference>
<comment type="caution">
    <text evidence="9">The sequence shown here is derived from an EMBL/GenBank/DDBJ whole genome shotgun (WGS) entry which is preliminary data.</text>
</comment>
<evidence type="ECO:0000256" key="7">
    <source>
        <dbReference type="SAM" id="MobiDB-lite"/>
    </source>
</evidence>
<feature type="compositionally biased region" description="Polar residues" evidence="7">
    <location>
        <begin position="391"/>
        <end position="408"/>
    </location>
</feature>
<dbReference type="FunFam" id="1.10.510.10:FF:001725">
    <property type="entry name" value="Kinase like protein"/>
    <property type="match status" value="1"/>
</dbReference>
<dbReference type="STRING" id="4615.A0A199V878"/>
<sequence>MEASSPPPDLLLLPPIPAPIERAWHLLTVLVRLRRPAPPAELAARCALLPSTSPELVEWLCRIPGSPLSLTDDHFVTVSETGFAVFGKFLSSMAALFVPRVAVRVSEQKRRLGDVSLTYVRKRKTRPVEDDVTLVPRAKRRLLMSSDGEVEELKEDQGVRKRLFPVNRSESNVEPKLLPNFESFIIEEEEGSGGYGTVYKARRKTDGKIFAVKYPHANAHSHHVKNEMKMLERFGGRNFVIKFEGSFSSGDAECFVLEHVEHDRPEVLKKEINVFELQWYGYCMFRALASLHKQGVVHRDVKPGNFLFSRKLNKGYLIDFNLANDLHQKFFRTNKPETTSFARVDAASLSTSKSPSTNHGRRTLTNAVLSNVTKEAANDYEKHLTTKKRTNWSPFDSQPTGESKNKYGSQAAEGNGKHRREGPCVGTKGFRAPEVLFKSLHQGCKVDIWSAGVTLLYLIIGRTPFGGDPEQNIKEIAKLRGSEDLWEIAKLHNCESSYPSELLDVRYLRSLDLREWCMSNTRRLDFIEMAPDSLFDLVNKCLTVNPRRRITAEEALMHDFFVPCHERLRKQRILRKAVVSDPGSLTQ</sequence>
<evidence type="ECO:0000259" key="8">
    <source>
        <dbReference type="PROSITE" id="PS50011"/>
    </source>
</evidence>
<feature type="domain" description="Protein kinase" evidence="8">
    <location>
        <begin position="184"/>
        <end position="561"/>
    </location>
</feature>
<reference evidence="9 10" key="1">
    <citation type="journal article" date="2016" name="DNA Res.">
        <title>The draft genome of MD-2 pineapple using hybrid error correction of long reads.</title>
        <authorList>
            <person name="Redwan R.M."/>
            <person name="Saidin A."/>
            <person name="Kumar S.V."/>
        </authorList>
    </citation>
    <scope>NUCLEOTIDE SEQUENCE [LARGE SCALE GENOMIC DNA]</scope>
    <source>
        <strain evidence="10">cv. MD2</strain>
        <tissue evidence="9">Leaf</tissue>
    </source>
</reference>
<evidence type="ECO:0000256" key="2">
    <source>
        <dbReference type="ARBA" id="ARBA00022527"/>
    </source>
</evidence>
<dbReference type="Gene3D" id="3.30.200.20">
    <property type="entry name" value="Phosphorylase Kinase, domain 1"/>
    <property type="match status" value="1"/>
</dbReference>
<keyword evidence="5 9" id="KW-0418">Kinase</keyword>
<evidence type="ECO:0000256" key="3">
    <source>
        <dbReference type="ARBA" id="ARBA00022679"/>
    </source>
</evidence>
<gene>
    <name evidence="9" type="ORF">ACMD2_20818</name>
</gene>
<evidence type="ECO:0000256" key="5">
    <source>
        <dbReference type="ARBA" id="ARBA00022777"/>
    </source>
</evidence>
<evidence type="ECO:0000313" key="9">
    <source>
        <dbReference type="EMBL" id="OAY73086.1"/>
    </source>
</evidence>
<keyword evidence="4" id="KW-0547">Nucleotide-binding</keyword>
<dbReference type="AlphaFoldDB" id="A0A199V878"/>
<dbReference type="InterPro" id="IPR011009">
    <property type="entry name" value="Kinase-like_dom_sf"/>
</dbReference>
<dbReference type="GO" id="GO:0004674">
    <property type="term" value="F:protein serine/threonine kinase activity"/>
    <property type="evidence" value="ECO:0007669"/>
    <property type="project" value="UniProtKB-KW"/>
</dbReference>
<dbReference type="EMBL" id="LSRQ01002862">
    <property type="protein sequence ID" value="OAY73086.1"/>
    <property type="molecule type" value="Genomic_DNA"/>
</dbReference>
<keyword evidence="3" id="KW-0808">Transferase</keyword>
<dbReference type="GO" id="GO:0005634">
    <property type="term" value="C:nucleus"/>
    <property type="evidence" value="ECO:0007669"/>
    <property type="project" value="TreeGrafter"/>
</dbReference>
<proteinExistence type="predicted"/>
<organism evidence="9 10">
    <name type="scientific">Ananas comosus</name>
    <name type="common">Pineapple</name>
    <name type="synonym">Ananas ananas</name>
    <dbReference type="NCBI Taxonomy" id="4615"/>
    <lineage>
        <taxon>Eukaryota</taxon>
        <taxon>Viridiplantae</taxon>
        <taxon>Streptophyta</taxon>
        <taxon>Embryophyta</taxon>
        <taxon>Tracheophyta</taxon>
        <taxon>Spermatophyta</taxon>
        <taxon>Magnoliopsida</taxon>
        <taxon>Liliopsida</taxon>
        <taxon>Poales</taxon>
        <taxon>Bromeliaceae</taxon>
        <taxon>Bromelioideae</taxon>
        <taxon>Ananas</taxon>
    </lineage>
</organism>
<dbReference type="PANTHER" id="PTHR44167:SF23">
    <property type="entry name" value="CDC7 KINASE, ISOFORM A-RELATED"/>
    <property type="match status" value="1"/>
</dbReference>
<dbReference type="PROSITE" id="PS00108">
    <property type="entry name" value="PROTEIN_KINASE_ST"/>
    <property type="match status" value="1"/>
</dbReference>
<protein>
    <recommendedName>
        <fullName evidence="1">non-specific serine/threonine protein kinase</fullName>
        <ecNumber evidence="1">2.7.11.1</ecNumber>
    </recommendedName>
</protein>
<dbReference type="GO" id="GO:0044773">
    <property type="term" value="P:mitotic DNA damage checkpoint signaling"/>
    <property type="evidence" value="ECO:0007669"/>
    <property type="project" value="TreeGrafter"/>
</dbReference>
<dbReference type="SUPFAM" id="SSF56112">
    <property type="entry name" value="Protein kinase-like (PK-like)"/>
    <property type="match status" value="1"/>
</dbReference>